<keyword evidence="3" id="KW-1185">Reference proteome</keyword>
<sequence length="53" mass="5342">MEGVSRRDNPGEGGAFVRSDDGVKAAIVPGTDVDSLLMGVCEGKTANADAAFS</sequence>
<reference evidence="2 3" key="1">
    <citation type="submission" date="2014-04" db="EMBL/GenBank/DDBJ databases">
        <authorList>
            <consortium name="DOE Joint Genome Institute"/>
            <person name="Kuo A."/>
            <person name="Zuccaro A."/>
            <person name="Kohler A."/>
            <person name="Nagy L.G."/>
            <person name="Floudas D."/>
            <person name="Copeland A."/>
            <person name="Barry K.W."/>
            <person name="Cichocki N."/>
            <person name="Veneault-Fourrey C."/>
            <person name="LaButti K."/>
            <person name="Lindquist E.A."/>
            <person name="Lipzen A."/>
            <person name="Lundell T."/>
            <person name="Morin E."/>
            <person name="Murat C."/>
            <person name="Sun H."/>
            <person name="Tunlid A."/>
            <person name="Henrissat B."/>
            <person name="Grigoriev I.V."/>
            <person name="Hibbett D.S."/>
            <person name="Martin F."/>
            <person name="Nordberg H.P."/>
            <person name="Cantor M.N."/>
            <person name="Hua S.X."/>
        </authorList>
    </citation>
    <scope>NUCLEOTIDE SEQUENCE [LARGE SCALE GENOMIC DNA]</scope>
    <source>
        <strain evidence="2 3">MAFF 305830</strain>
    </source>
</reference>
<evidence type="ECO:0000313" key="2">
    <source>
        <dbReference type="EMBL" id="KIM20974.1"/>
    </source>
</evidence>
<feature type="region of interest" description="Disordered" evidence="1">
    <location>
        <begin position="1"/>
        <end position="20"/>
    </location>
</feature>
<organism evidence="2 3">
    <name type="scientific">Serendipita vermifera MAFF 305830</name>
    <dbReference type="NCBI Taxonomy" id="933852"/>
    <lineage>
        <taxon>Eukaryota</taxon>
        <taxon>Fungi</taxon>
        <taxon>Dikarya</taxon>
        <taxon>Basidiomycota</taxon>
        <taxon>Agaricomycotina</taxon>
        <taxon>Agaricomycetes</taxon>
        <taxon>Sebacinales</taxon>
        <taxon>Serendipitaceae</taxon>
        <taxon>Serendipita</taxon>
    </lineage>
</organism>
<gene>
    <name evidence="2" type="ORF">M408DRAFT_333723</name>
</gene>
<feature type="compositionally biased region" description="Basic and acidic residues" evidence="1">
    <location>
        <begin position="1"/>
        <end position="10"/>
    </location>
</feature>
<name>A0A0C3ALQ7_SERVB</name>
<accession>A0A0C3ALQ7</accession>
<protein>
    <submittedName>
        <fullName evidence="2">Uncharacterized protein</fullName>
    </submittedName>
</protein>
<dbReference type="EMBL" id="KN824398">
    <property type="protein sequence ID" value="KIM20974.1"/>
    <property type="molecule type" value="Genomic_DNA"/>
</dbReference>
<evidence type="ECO:0000313" key="3">
    <source>
        <dbReference type="Proteomes" id="UP000054097"/>
    </source>
</evidence>
<dbReference type="AlphaFoldDB" id="A0A0C3ALQ7"/>
<dbReference type="HOGENOM" id="CLU_3070154_0_0_1"/>
<dbReference type="Proteomes" id="UP000054097">
    <property type="component" value="Unassembled WGS sequence"/>
</dbReference>
<proteinExistence type="predicted"/>
<reference evidence="3" key="2">
    <citation type="submission" date="2015-01" db="EMBL/GenBank/DDBJ databases">
        <title>Evolutionary Origins and Diversification of the Mycorrhizal Mutualists.</title>
        <authorList>
            <consortium name="DOE Joint Genome Institute"/>
            <consortium name="Mycorrhizal Genomics Consortium"/>
            <person name="Kohler A."/>
            <person name="Kuo A."/>
            <person name="Nagy L.G."/>
            <person name="Floudas D."/>
            <person name="Copeland A."/>
            <person name="Barry K.W."/>
            <person name="Cichocki N."/>
            <person name="Veneault-Fourrey C."/>
            <person name="LaButti K."/>
            <person name="Lindquist E.A."/>
            <person name="Lipzen A."/>
            <person name="Lundell T."/>
            <person name="Morin E."/>
            <person name="Murat C."/>
            <person name="Riley R."/>
            <person name="Ohm R."/>
            <person name="Sun H."/>
            <person name="Tunlid A."/>
            <person name="Henrissat B."/>
            <person name="Grigoriev I.V."/>
            <person name="Hibbett D.S."/>
            <person name="Martin F."/>
        </authorList>
    </citation>
    <scope>NUCLEOTIDE SEQUENCE [LARGE SCALE GENOMIC DNA]</scope>
    <source>
        <strain evidence="3">MAFF 305830</strain>
    </source>
</reference>
<evidence type="ECO:0000256" key="1">
    <source>
        <dbReference type="SAM" id="MobiDB-lite"/>
    </source>
</evidence>